<feature type="compositionally biased region" description="Polar residues" evidence="1">
    <location>
        <begin position="559"/>
        <end position="578"/>
    </location>
</feature>
<evidence type="ECO:0000313" key="2">
    <source>
        <dbReference type="EMBL" id="KAJ4359730.1"/>
    </source>
</evidence>
<reference evidence="2" key="1">
    <citation type="submission" date="2022-10" db="EMBL/GenBank/DDBJ databases">
        <title>Tapping the CABI collections for fungal endophytes: first genome assemblies for Collariella, Neodidymelliopsis, Ascochyta clinopodiicola, Didymella pomorum, Didymosphaeria variabile, Neocosmospora piperis and Neocucurbitaria cava.</title>
        <authorList>
            <person name="Hill R."/>
        </authorList>
    </citation>
    <scope>NUCLEOTIDE SEQUENCE</scope>
    <source>
        <strain evidence="2">IMI 356815</strain>
    </source>
</reference>
<feature type="compositionally biased region" description="Acidic residues" evidence="1">
    <location>
        <begin position="142"/>
        <end position="157"/>
    </location>
</feature>
<keyword evidence="3" id="KW-1185">Reference proteome</keyword>
<evidence type="ECO:0000313" key="3">
    <source>
        <dbReference type="Proteomes" id="UP001140513"/>
    </source>
</evidence>
<feature type="compositionally biased region" description="Basic residues" evidence="1">
    <location>
        <begin position="306"/>
        <end position="321"/>
    </location>
</feature>
<feature type="region of interest" description="Disordered" evidence="1">
    <location>
        <begin position="728"/>
        <end position="884"/>
    </location>
</feature>
<feature type="compositionally biased region" description="Acidic residues" evidence="1">
    <location>
        <begin position="645"/>
        <end position="654"/>
    </location>
</feature>
<feature type="compositionally biased region" description="Polar residues" evidence="1">
    <location>
        <begin position="196"/>
        <end position="205"/>
    </location>
</feature>
<organism evidence="2 3">
    <name type="scientific">Didymosphaeria variabile</name>
    <dbReference type="NCBI Taxonomy" id="1932322"/>
    <lineage>
        <taxon>Eukaryota</taxon>
        <taxon>Fungi</taxon>
        <taxon>Dikarya</taxon>
        <taxon>Ascomycota</taxon>
        <taxon>Pezizomycotina</taxon>
        <taxon>Dothideomycetes</taxon>
        <taxon>Pleosporomycetidae</taxon>
        <taxon>Pleosporales</taxon>
        <taxon>Massarineae</taxon>
        <taxon>Didymosphaeriaceae</taxon>
        <taxon>Didymosphaeria</taxon>
    </lineage>
</organism>
<feature type="region of interest" description="Disordered" evidence="1">
    <location>
        <begin position="252"/>
        <end position="450"/>
    </location>
</feature>
<feature type="compositionally biased region" description="Acidic residues" evidence="1">
    <location>
        <begin position="64"/>
        <end position="80"/>
    </location>
</feature>
<feature type="compositionally biased region" description="Polar residues" evidence="1">
    <location>
        <begin position="803"/>
        <end position="820"/>
    </location>
</feature>
<gene>
    <name evidence="2" type="ORF">N0V89_000286</name>
</gene>
<feature type="compositionally biased region" description="Polar residues" evidence="1">
    <location>
        <begin position="732"/>
        <end position="758"/>
    </location>
</feature>
<feature type="compositionally biased region" description="Basic and acidic residues" evidence="1">
    <location>
        <begin position="92"/>
        <end position="111"/>
    </location>
</feature>
<feature type="compositionally biased region" description="Basic and acidic residues" evidence="1">
    <location>
        <begin position="36"/>
        <end position="46"/>
    </location>
</feature>
<dbReference type="Proteomes" id="UP001140513">
    <property type="component" value="Unassembled WGS sequence"/>
</dbReference>
<comment type="caution">
    <text evidence="2">The sequence shown here is derived from an EMBL/GenBank/DDBJ whole genome shotgun (WGS) entry which is preliminary data.</text>
</comment>
<protein>
    <submittedName>
        <fullName evidence="2">Uncharacterized protein</fullName>
    </submittedName>
</protein>
<dbReference type="EMBL" id="JAPEUX010000001">
    <property type="protein sequence ID" value="KAJ4359730.1"/>
    <property type="molecule type" value="Genomic_DNA"/>
</dbReference>
<proteinExistence type="predicted"/>
<dbReference type="RefSeq" id="XP_056075932.1">
    <property type="nucleotide sequence ID" value="XM_056209110.1"/>
</dbReference>
<feature type="region of interest" description="Disordered" evidence="1">
    <location>
        <begin position="488"/>
        <end position="716"/>
    </location>
</feature>
<dbReference type="OrthoDB" id="73788at2759"/>
<feature type="compositionally biased region" description="Polar residues" evidence="1">
    <location>
        <begin position="352"/>
        <end position="370"/>
    </location>
</feature>
<feature type="region of interest" description="Disordered" evidence="1">
    <location>
        <begin position="1"/>
        <end position="212"/>
    </location>
</feature>
<evidence type="ECO:0000256" key="1">
    <source>
        <dbReference type="SAM" id="MobiDB-lite"/>
    </source>
</evidence>
<feature type="compositionally biased region" description="Acidic residues" evidence="1">
    <location>
        <begin position="596"/>
        <end position="606"/>
    </location>
</feature>
<feature type="compositionally biased region" description="Acidic residues" evidence="1">
    <location>
        <begin position="428"/>
        <end position="443"/>
    </location>
</feature>
<accession>A0A9W8XWF8</accession>
<feature type="compositionally biased region" description="Polar residues" evidence="1">
    <location>
        <begin position="683"/>
        <end position="701"/>
    </location>
</feature>
<name>A0A9W8XWF8_9PLEO</name>
<dbReference type="GeneID" id="80903816"/>
<dbReference type="AlphaFoldDB" id="A0A9W8XWF8"/>
<feature type="compositionally biased region" description="Low complexity" evidence="1">
    <location>
        <begin position="607"/>
        <end position="627"/>
    </location>
</feature>
<feature type="compositionally biased region" description="Polar residues" evidence="1">
    <location>
        <begin position="1"/>
        <end position="13"/>
    </location>
</feature>
<sequence>MPNTRSGNKTSNCKAYYSKKAAPHQQYFPHRRKTVRRPDPHDDSGKKQMKFLPEMMRRRGTVQDSDDEGGESVEDVEVQEQESRIRRRGRKRNSDVMREPVKEEEGEEPVRPKLKRRRQDAPLDTPQRSIRRRRAAAPVTNDTEDEDVGLSDNIEQEEVPKPSLRRQSTMTQIVDGRPPLPGSMEPEFKPVKRTPRTSWGNGSNKNAKKDAKQRTLTQMVHNMTPLVLGSDEDIGASETDEEIDAAHHSFIFGNDEDTTPMQHAPAENVEEEILPTAEGPHQPAVDNNDSGEDEYHPTQFIESPSRRTRRTPLRSSTRRRGTPAGKPPTKTSPKTRFGLLSTPEKRGVFEIPSSQSPPETLLSTQITPQRSGRKPLRLRSANAPKTAETSSKQRAESPSKRKQVTFQVGPQEHIPPPALKNFASTIPDSEDELGDLDDSDGQSDADYGVGEKTQALLRNADDPIIGGVSVGAETQAILLEIDRACANAEEDAEWTARDGSEELGDPIARHDAEESQELGQQSEPRTASISTDDRSSDVAELPPLPFSSPKPRDTLIANDDTSAVTNTLTRLPTVQQLPSSPPVEDFRAQPPTPMFADDETPEEVEEPATTTTTTTTVQQPSTPTKQPRLSLVEDFRTQPTIPLFNDDEPSEDLDVPAATPIAPCQSAIQVRRSPPTRLHHSPSHSSQAEQQLQSEYQTYSQYRRPGPFPSSMHVAHDSNYSYQATPHAFHSHQPTQLQPQTQANHISQATTVDPTQISPKVTPRKPRVKKEPMFTRSAMKTPKSQRRVKSATATPKTQRRNRSATTTPTSLRQMVMSSPEASKPPPLFIPSSFPSPARVTMEGWSSPVPGKDVGETQWGQGSLEEFSIPAPPPGEWVDDDDEEL</sequence>
<feature type="compositionally biased region" description="Polar residues" evidence="1">
    <location>
        <begin position="517"/>
        <end position="530"/>
    </location>
</feature>